<organism evidence="2 3">
    <name type="scientific">Echria macrotheca</name>
    <dbReference type="NCBI Taxonomy" id="438768"/>
    <lineage>
        <taxon>Eukaryota</taxon>
        <taxon>Fungi</taxon>
        <taxon>Dikarya</taxon>
        <taxon>Ascomycota</taxon>
        <taxon>Pezizomycotina</taxon>
        <taxon>Sordariomycetes</taxon>
        <taxon>Sordariomycetidae</taxon>
        <taxon>Sordariales</taxon>
        <taxon>Schizotheciaceae</taxon>
        <taxon>Echria</taxon>
    </lineage>
</organism>
<feature type="region of interest" description="Disordered" evidence="1">
    <location>
        <begin position="140"/>
        <end position="171"/>
    </location>
</feature>
<reference evidence="2" key="1">
    <citation type="submission" date="2023-06" db="EMBL/GenBank/DDBJ databases">
        <title>Genome-scale phylogeny and comparative genomics of the fungal order Sordariales.</title>
        <authorList>
            <consortium name="Lawrence Berkeley National Laboratory"/>
            <person name="Hensen N."/>
            <person name="Bonometti L."/>
            <person name="Westerberg I."/>
            <person name="Brannstrom I.O."/>
            <person name="Guillou S."/>
            <person name="Cros-Aarteil S."/>
            <person name="Calhoun S."/>
            <person name="Haridas S."/>
            <person name="Kuo A."/>
            <person name="Mondo S."/>
            <person name="Pangilinan J."/>
            <person name="Riley R."/>
            <person name="Labutti K."/>
            <person name="Andreopoulos B."/>
            <person name="Lipzen A."/>
            <person name="Chen C."/>
            <person name="Yanf M."/>
            <person name="Daum C."/>
            <person name="Ng V."/>
            <person name="Clum A."/>
            <person name="Steindorff A."/>
            <person name="Ohm R."/>
            <person name="Martin F."/>
            <person name="Silar P."/>
            <person name="Natvig D."/>
            <person name="Lalanne C."/>
            <person name="Gautier V."/>
            <person name="Ament-Velasquez S.L."/>
            <person name="Kruys A."/>
            <person name="Hutchinson M.I."/>
            <person name="Powell A.J."/>
            <person name="Barry K."/>
            <person name="Miller A.N."/>
            <person name="Grigoriev I.V."/>
            <person name="Debuchy R."/>
            <person name="Gladieux P."/>
            <person name="Thoren M.H."/>
            <person name="Johannesson H."/>
        </authorList>
    </citation>
    <scope>NUCLEOTIDE SEQUENCE</scope>
    <source>
        <strain evidence="2">PSN4</strain>
    </source>
</reference>
<feature type="region of interest" description="Disordered" evidence="1">
    <location>
        <begin position="400"/>
        <end position="500"/>
    </location>
</feature>
<evidence type="ECO:0008006" key="4">
    <source>
        <dbReference type="Google" id="ProtNLM"/>
    </source>
</evidence>
<evidence type="ECO:0000256" key="1">
    <source>
        <dbReference type="SAM" id="MobiDB-lite"/>
    </source>
</evidence>
<proteinExistence type="predicted"/>
<feature type="compositionally biased region" description="Basic and acidic residues" evidence="1">
    <location>
        <begin position="460"/>
        <end position="478"/>
    </location>
</feature>
<dbReference type="Proteomes" id="UP001239445">
    <property type="component" value="Unassembled WGS sequence"/>
</dbReference>
<evidence type="ECO:0000313" key="2">
    <source>
        <dbReference type="EMBL" id="KAK1759868.1"/>
    </source>
</evidence>
<dbReference type="AlphaFoldDB" id="A0AAJ0FE02"/>
<feature type="region of interest" description="Disordered" evidence="1">
    <location>
        <begin position="1"/>
        <end position="119"/>
    </location>
</feature>
<gene>
    <name evidence="2" type="ORF">QBC47DRAFT_373212</name>
</gene>
<feature type="compositionally biased region" description="Basic and acidic residues" evidence="1">
    <location>
        <begin position="405"/>
        <end position="420"/>
    </location>
</feature>
<evidence type="ECO:0000313" key="3">
    <source>
        <dbReference type="Proteomes" id="UP001239445"/>
    </source>
</evidence>
<comment type="caution">
    <text evidence="2">The sequence shown here is derived from an EMBL/GenBank/DDBJ whole genome shotgun (WGS) entry which is preliminary data.</text>
</comment>
<keyword evidence="3" id="KW-1185">Reference proteome</keyword>
<protein>
    <recommendedName>
        <fullName evidence="4">C2H2-type domain-containing protein</fullName>
    </recommendedName>
</protein>
<dbReference type="EMBL" id="MU839828">
    <property type="protein sequence ID" value="KAK1759868.1"/>
    <property type="molecule type" value="Genomic_DNA"/>
</dbReference>
<feature type="region of interest" description="Disordered" evidence="1">
    <location>
        <begin position="572"/>
        <end position="604"/>
    </location>
</feature>
<sequence>MSRPSQIPVADATVASPRWQPRPLSLRKSIAIAESTPRSPGQWVTGPSQRDISASRHDPLKKPKIGTDLSLRKPMTLRTAKLNPGSDRPIPNSEDDGKFSANISTGTAMHRSTRDDPLSATAVSDWRDGAQCLENGDIIASPQAFEEEPAEVSSHYEPRDDEGEWSSPKPLTRKSIARLSAVGVPEGVVAFRQDGGAAPQDPSPLLYPCPFRKRNPVRFNLRDHETCARAQFPSTAELRRHIITQHNRSSHHCPRCGVFFESQLILTKHLVVSKDEMCELDVSQMAGDLEDGISRQVEGVLTACPGESDSWGRIWKLLFPVDKEIPEPDFYPLVELAEVEQALDDGQSTLKNSLHEKIRMLLPETIDDSYCTFLTGQLELVFETHVANTMRQCLGRVESTTDFTRTSEPRGLPENRDTRARRNTRRSRRSTMLQSIRFPDTADFFPETHRRASSPQQRPKQRDSFRTHSNHSQEHDQALSRTEPVEVSSTTPSPSPLRLVSHNTLRILPQSTARIHQSTRVCASPDLEDCSASRDSRDSGIGLLCDACGSEICQCHDGISQNENAVDARLKHRGNRTTPPPPPPKNTTVPGATTPPHSPARITSQQLGVVSASTYQNYSMPTAAKSQPSLRHQPRLRVNTRDMNNTSPAMGFWSSSTAARGEGFSPQSFKQRMLRTQQDQLAHTWTPETA</sequence>
<name>A0AAJ0FE02_9PEZI</name>
<accession>A0AAJ0FE02</accession>